<dbReference type="Gene3D" id="3.20.20.70">
    <property type="entry name" value="Aldolase class I"/>
    <property type="match status" value="1"/>
</dbReference>
<dbReference type="AlphaFoldDB" id="A0A523V0K3"/>
<dbReference type="PANTHER" id="PTHR12128">
    <property type="entry name" value="DIHYDRODIPICOLINATE SYNTHASE"/>
    <property type="match status" value="1"/>
</dbReference>
<dbReference type="SUPFAM" id="SSF51569">
    <property type="entry name" value="Aldolase"/>
    <property type="match status" value="1"/>
</dbReference>
<feature type="active site" description="Proton donor/acceptor" evidence="4">
    <location>
        <position position="138"/>
    </location>
</feature>
<name>A0A523V0K3_UNCAE</name>
<evidence type="ECO:0000256" key="3">
    <source>
        <dbReference type="PIRNR" id="PIRNR001365"/>
    </source>
</evidence>
<accession>A0A523V0K3</accession>
<dbReference type="EMBL" id="SOJK01000036">
    <property type="protein sequence ID" value="TET48298.1"/>
    <property type="molecule type" value="Genomic_DNA"/>
</dbReference>
<dbReference type="Proteomes" id="UP000320679">
    <property type="component" value="Unassembled WGS sequence"/>
</dbReference>
<dbReference type="InterPro" id="IPR002220">
    <property type="entry name" value="DapA-like"/>
</dbReference>
<evidence type="ECO:0000256" key="1">
    <source>
        <dbReference type="ARBA" id="ARBA00007592"/>
    </source>
</evidence>
<evidence type="ECO:0000256" key="2">
    <source>
        <dbReference type="ARBA" id="ARBA00023239"/>
    </source>
</evidence>
<dbReference type="SMART" id="SM01130">
    <property type="entry name" value="DHDPS"/>
    <property type="match status" value="1"/>
</dbReference>
<reference evidence="6 7" key="1">
    <citation type="submission" date="2019-03" db="EMBL/GenBank/DDBJ databases">
        <title>Metabolic potential of uncultured bacteria and archaea associated with petroleum seepage in deep-sea sediments.</title>
        <authorList>
            <person name="Dong X."/>
            <person name="Hubert C."/>
        </authorList>
    </citation>
    <scope>NUCLEOTIDE SEQUENCE [LARGE SCALE GENOMIC DNA]</scope>
    <source>
        <strain evidence="6">E29_bin78</strain>
    </source>
</reference>
<comment type="similarity">
    <text evidence="1 3">Belongs to the DapA family.</text>
</comment>
<dbReference type="PIRSF" id="PIRSF001365">
    <property type="entry name" value="DHDPS"/>
    <property type="match status" value="1"/>
</dbReference>
<sequence>MKSKFEGVITAMVTPLRGEKKKIDLEATDSLVDFLIEKGVNGLFILGTFGEGMLLAVDERRKLTERVINHVNKRVLVIVHVSHMEIERTEELIEHARDKGADAVALLPPFFYLVSEKALEDYFKQIFKKFKDVPFFIYNLPQLTGNNVTLPVLQNLVEDCPNFVGVKNSTSDFVSLESTLTLKDKISLLVGCDYLDYPALLLGAKGIISGPSNGIPEPYVRLYKAFQSGDYEGARREQMALNSFFEKAEKTLEMRKGEEFSFYKRVVGVRGVNAGGQMKEPLPRLDSTKEASLSTLIEEAFQTGFIQK</sequence>
<keyword evidence="2 3" id="KW-0456">Lyase</keyword>
<evidence type="ECO:0000256" key="5">
    <source>
        <dbReference type="PIRSR" id="PIRSR001365-2"/>
    </source>
</evidence>
<dbReference type="Pfam" id="PF00701">
    <property type="entry name" value="DHDPS"/>
    <property type="match status" value="1"/>
</dbReference>
<dbReference type="PRINTS" id="PR00146">
    <property type="entry name" value="DHPICSNTHASE"/>
</dbReference>
<dbReference type="CDD" id="cd00408">
    <property type="entry name" value="DHDPS-like"/>
    <property type="match status" value="1"/>
</dbReference>
<dbReference type="PANTHER" id="PTHR12128:SF66">
    <property type="entry name" value="4-HYDROXY-2-OXOGLUTARATE ALDOLASE, MITOCHONDRIAL"/>
    <property type="match status" value="1"/>
</dbReference>
<evidence type="ECO:0000313" key="6">
    <source>
        <dbReference type="EMBL" id="TET48298.1"/>
    </source>
</evidence>
<evidence type="ECO:0000256" key="4">
    <source>
        <dbReference type="PIRSR" id="PIRSR001365-1"/>
    </source>
</evidence>
<comment type="caution">
    <text evidence="6">The sequence shown here is derived from an EMBL/GenBank/DDBJ whole genome shotgun (WGS) entry which is preliminary data.</text>
</comment>
<proteinExistence type="inferred from homology"/>
<dbReference type="GO" id="GO:0008840">
    <property type="term" value="F:4-hydroxy-tetrahydrodipicolinate synthase activity"/>
    <property type="evidence" value="ECO:0007669"/>
    <property type="project" value="TreeGrafter"/>
</dbReference>
<protein>
    <submittedName>
        <fullName evidence="6">Dihydrodipicolinate synthase family protein</fullName>
    </submittedName>
</protein>
<dbReference type="InterPro" id="IPR013785">
    <property type="entry name" value="Aldolase_TIM"/>
</dbReference>
<feature type="active site" description="Schiff-base intermediate with substrate" evidence="4">
    <location>
        <position position="167"/>
    </location>
</feature>
<gene>
    <name evidence="6" type="ORF">E3J59_00840</name>
</gene>
<organism evidence="6 7">
    <name type="scientific">Aerophobetes bacterium</name>
    <dbReference type="NCBI Taxonomy" id="2030807"/>
    <lineage>
        <taxon>Bacteria</taxon>
        <taxon>Candidatus Aerophobota</taxon>
    </lineage>
</organism>
<feature type="binding site" evidence="5">
    <location>
        <position position="208"/>
    </location>
    <ligand>
        <name>pyruvate</name>
        <dbReference type="ChEBI" id="CHEBI:15361"/>
    </ligand>
</feature>
<evidence type="ECO:0000313" key="7">
    <source>
        <dbReference type="Proteomes" id="UP000320679"/>
    </source>
</evidence>